<evidence type="ECO:0000313" key="6">
    <source>
        <dbReference type="Proteomes" id="UP000202440"/>
    </source>
</evidence>
<evidence type="ECO:0000256" key="3">
    <source>
        <dbReference type="ARBA" id="ARBA00023163"/>
    </source>
</evidence>
<dbReference type="Gene3D" id="1.10.10.60">
    <property type="entry name" value="Homeodomain-like"/>
    <property type="match status" value="2"/>
</dbReference>
<dbReference type="SUPFAM" id="SSF55136">
    <property type="entry name" value="Probable bacterial effector-binding domain"/>
    <property type="match status" value="1"/>
</dbReference>
<dbReference type="PANTHER" id="PTHR40055:SF1">
    <property type="entry name" value="TRANSCRIPTIONAL REGULATOR YGIV-RELATED"/>
    <property type="match status" value="1"/>
</dbReference>
<dbReference type="InterPro" id="IPR011256">
    <property type="entry name" value="Reg_factor_effector_dom_sf"/>
</dbReference>
<dbReference type="PANTHER" id="PTHR40055">
    <property type="entry name" value="TRANSCRIPTIONAL REGULATOR YGIV-RELATED"/>
    <property type="match status" value="1"/>
</dbReference>
<dbReference type="GO" id="GO:0043565">
    <property type="term" value="F:sequence-specific DNA binding"/>
    <property type="evidence" value="ECO:0007669"/>
    <property type="project" value="InterPro"/>
</dbReference>
<dbReference type="AlphaFoldDB" id="A0A222FHB7"/>
<dbReference type="InterPro" id="IPR018062">
    <property type="entry name" value="HTH_AraC-typ_CS"/>
</dbReference>
<evidence type="ECO:0000313" key="5">
    <source>
        <dbReference type="EMBL" id="ASP37633.1"/>
    </source>
</evidence>
<organism evidence="5 6">
    <name type="scientific">Bacterioplanes sanyensis</name>
    <dbReference type="NCBI Taxonomy" id="1249553"/>
    <lineage>
        <taxon>Bacteria</taxon>
        <taxon>Pseudomonadati</taxon>
        <taxon>Pseudomonadota</taxon>
        <taxon>Gammaproteobacteria</taxon>
        <taxon>Oceanospirillales</taxon>
        <taxon>Oceanospirillaceae</taxon>
        <taxon>Bacterioplanes</taxon>
    </lineage>
</organism>
<dbReference type="InterPro" id="IPR050908">
    <property type="entry name" value="SmbC-like"/>
</dbReference>
<dbReference type="KEGG" id="bsan:CHH28_02635"/>
<dbReference type="RefSeq" id="WP_094058847.1">
    <property type="nucleotide sequence ID" value="NZ_CP022530.1"/>
</dbReference>
<dbReference type="GO" id="GO:0003700">
    <property type="term" value="F:DNA-binding transcription factor activity"/>
    <property type="evidence" value="ECO:0007669"/>
    <property type="project" value="InterPro"/>
</dbReference>
<keyword evidence="3" id="KW-0804">Transcription</keyword>
<dbReference type="SMART" id="SM00871">
    <property type="entry name" value="AraC_E_bind"/>
    <property type="match status" value="1"/>
</dbReference>
<dbReference type="SMART" id="SM00342">
    <property type="entry name" value="HTH_ARAC"/>
    <property type="match status" value="1"/>
</dbReference>
<proteinExistence type="predicted"/>
<evidence type="ECO:0000256" key="1">
    <source>
        <dbReference type="ARBA" id="ARBA00023015"/>
    </source>
</evidence>
<dbReference type="Pfam" id="PF12833">
    <property type="entry name" value="HTH_18"/>
    <property type="match status" value="1"/>
</dbReference>
<protein>
    <submittedName>
        <fullName evidence="5">AraC family transcriptional regulator</fullName>
    </submittedName>
</protein>
<dbReference type="Gene3D" id="3.20.80.10">
    <property type="entry name" value="Regulatory factor, effector binding domain"/>
    <property type="match status" value="1"/>
</dbReference>
<dbReference type="InterPro" id="IPR020449">
    <property type="entry name" value="Tscrpt_reg_AraC-type_HTH"/>
</dbReference>
<evidence type="ECO:0000259" key="4">
    <source>
        <dbReference type="PROSITE" id="PS01124"/>
    </source>
</evidence>
<keyword evidence="2" id="KW-0238">DNA-binding</keyword>
<dbReference type="Pfam" id="PF06445">
    <property type="entry name" value="GyrI-like"/>
    <property type="match status" value="1"/>
</dbReference>
<dbReference type="PROSITE" id="PS01124">
    <property type="entry name" value="HTH_ARAC_FAMILY_2"/>
    <property type="match status" value="1"/>
</dbReference>
<reference evidence="5 6" key="1">
    <citation type="submission" date="2017-07" db="EMBL/GenBank/DDBJ databases">
        <title>Annotated genome sequence of Bacterioplanes sanyensis isolated from Red Sea.</title>
        <authorList>
            <person name="Rehman Z.U."/>
        </authorList>
    </citation>
    <scope>NUCLEOTIDE SEQUENCE [LARGE SCALE GENOMIC DNA]</scope>
    <source>
        <strain evidence="5 6">NV9</strain>
    </source>
</reference>
<dbReference type="InterPro" id="IPR018060">
    <property type="entry name" value="HTH_AraC"/>
</dbReference>
<dbReference type="InterPro" id="IPR010499">
    <property type="entry name" value="AraC_E-bd"/>
</dbReference>
<accession>A0A222FHB7</accession>
<dbReference type="InterPro" id="IPR009057">
    <property type="entry name" value="Homeodomain-like_sf"/>
</dbReference>
<dbReference type="OrthoDB" id="282744at2"/>
<dbReference type="PROSITE" id="PS00041">
    <property type="entry name" value="HTH_ARAC_FAMILY_1"/>
    <property type="match status" value="1"/>
</dbReference>
<gene>
    <name evidence="5" type="ORF">CHH28_02635</name>
</gene>
<dbReference type="PRINTS" id="PR00032">
    <property type="entry name" value="HTHARAC"/>
</dbReference>
<dbReference type="InterPro" id="IPR029442">
    <property type="entry name" value="GyrI-like"/>
</dbReference>
<dbReference type="Proteomes" id="UP000202440">
    <property type="component" value="Chromosome"/>
</dbReference>
<evidence type="ECO:0000256" key="2">
    <source>
        <dbReference type="ARBA" id="ARBA00023125"/>
    </source>
</evidence>
<dbReference type="EMBL" id="CP022530">
    <property type="protein sequence ID" value="ASP37633.1"/>
    <property type="molecule type" value="Genomic_DNA"/>
</dbReference>
<feature type="domain" description="HTH araC/xylS-type" evidence="4">
    <location>
        <begin position="14"/>
        <end position="112"/>
    </location>
</feature>
<keyword evidence="1" id="KW-0805">Transcription regulation</keyword>
<sequence length="290" mass="32648">MKASTGEHYRKRLTRVVDYIYQHIDQDLDVNTLADVAALSPYHFHRIYRQISGEPVNVTVRRLRLHHAAGLLIQSDWPISRIASKTAYSSSEAFGRAFRAQFGETPADYRRSRQQQPVKLEPFIAMLAPQPEMPPMYTVEITENPAAELLAVAHQGSYLNIGQAFEKLYIYAATKQLLGPTTRTLGIYYQDPDSVPESELRSHACISIKDAQSHAGEGVEVLSLPGGRCASLVFKGPYAELEKAYSYLFGQWLPNSGEEMADFPAFEEYLNDPKTTPVSELLTRINCYLK</sequence>
<name>A0A222FHB7_9GAMM</name>
<dbReference type="SUPFAM" id="SSF46689">
    <property type="entry name" value="Homeodomain-like"/>
    <property type="match status" value="2"/>
</dbReference>
<keyword evidence="6" id="KW-1185">Reference proteome</keyword>